<name>A0A2I1GVY7_9GLOM</name>
<comment type="caution">
    <text evidence="2">The sequence shown here is derived from an EMBL/GenBank/DDBJ whole genome shotgun (WGS) entry which is preliminary data.</text>
</comment>
<proteinExistence type="predicted"/>
<organism evidence="2 3">
    <name type="scientific">Rhizophagus irregularis</name>
    <dbReference type="NCBI Taxonomy" id="588596"/>
    <lineage>
        <taxon>Eukaryota</taxon>
        <taxon>Fungi</taxon>
        <taxon>Fungi incertae sedis</taxon>
        <taxon>Mucoromycota</taxon>
        <taxon>Glomeromycotina</taxon>
        <taxon>Glomeromycetes</taxon>
        <taxon>Glomerales</taxon>
        <taxon>Glomeraceae</taxon>
        <taxon>Rhizophagus</taxon>
    </lineage>
</organism>
<keyword evidence="3" id="KW-1185">Reference proteome</keyword>
<feature type="region of interest" description="Disordered" evidence="1">
    <location>
        <begin position="1"/>
        <end position="44"/>
    </location>
</feature>
<accession>A0A2I1GVY7</accession>
<evidence type="ECO:0000313" key="2">
    <source>
        <dbReference type="EMBL" id="PKY50777.1"/>
    </source>
</evidence>
<reference evidence="2 3" key="1">
    <citation type="submission" date="2015-10" db="EMBL/GenBank/DDBJ databases">
        <title>Genome analyses suggest a sexual origin of heterokaryosis in a supposedly ancient asexual fungus.</title>
        <authorList>
            <person name="Ropars J."/>
            <person name="Sedzielewska K."/>
            <person name="Noel J."/>
            <person name="Charron P."/>
            <person name="Farinelli L."/>
            <person name="Marton T."/>
            <person name="Kruger M."/>
            <person name="Pelin A."/>
            <person name="Brachmann A."/>
            <person name="Corradi N."/>
        </authorList>
    </citation>
    <scope>NUCLEOTIDE SEQUENCE [LARGE SCALE GENOMIC DNA]</scope>
    <source>
        <strain evidence="2 3">A4</strain>
    </source>
</reference>
<feature type="compositionally biased region" description="Polar residues" evidence="1">
    <location>
        <begin position="1"/>
        <end position="19"/>
    </location>
</feature>
<evidence type="ECO:0000313" key="3">
    <source>
        <dbReference type="Proteomes" id="UP000234323"/>
    </source>
</evidence>
<dbReference type="AlphaFoldDB" id="A0A2I1GVY7"/>
<evidence type="ECO:0000256" key="1">
    <source>
        <dbReference type="SAM" id="MobiDB-lite"/>
    </source>
</evidence>
<sequence length="109" mass="11599">MDMSNKHQNTTGNKLNDTSPKGVLKPISLPNLKPTPTTLASMPLGPIDPPVSALSPILDLKPPDSQFTKSTPTSSLALTPSVAFAAAFAPTLVLKNFTSEDISIYYNIF</sequence>
<protein>
    <submittedName>
        <fullName evidence="2">Uncharacterized protein</fullName>
    </submittedName>
</protein>
<dbReference type="EMBL" id="LLXI01000919">
    <property type="protein sequence ID" value="PKY50777.1"/>
    <property type="molecule type" value="Genomic_DNA"/>
</dbReference>
<dbReference type="Proteomes" id="UP000234323">
    <property type="component" value="Unassembled WGS sequence"/>
</dbReference>
<gene>
    <name evidence="2" type="ORF">RhiirA4_467424</name>
</gene>